<dbReference type="Gene3D" id="2.60.40.640">
    <property type="match status" value="2"/>
</dbReference>
<keyword evidence="5" id="KW-1185">Reference proteome</keyword>
<dbReference type="KEGG" id="der:6553226"/>
<dbReference type="Pfam" id="PF02752">
    <property type="entry name" value="Arrestin_C"/>
    <property type="match status" value="1"/>
</dbReference>
<dbReference type="PhylomeDB" id="B3NYR5"/>
<organism evidence="4 5">
    <name type="scientific">Drosophila erecta</name>
    <name type="common">Fruit fly</name>
    <dbReference type="NCBI Taxonomy" id="7220"/>
    <lineage>
        <taxon>Eukaryota</taxon>
        <taxon>Metazoa</taxon>
        <taxon>Ecdysozoa</taxon>
        <taxon>Arthropoda</taxon>
        <taxon>Hexapoda</taxon>
        <taxon>Insecta</taxon>
        <taxon>Pterygota</taxon>
        <taxon>Neoptera</taxon>
        <taxon>Endopterygota</taxon>
        <taxon>Diptera</taxon>
        <taxon>Brachycera</taxon>
        <taxon>Muscomorpha</taxon>
        <taxon>Ephydroidea</taxon>
        <taxon>Drosophilidae</taxon>
        <taxon>Drosophila</taxon>
        <taxon>Sophophora</taxon>
    </lineage>
</organism>
<dbReference type="AlphaFoldDB" id="B3NYR5"/>
<evidence type="ECO:0000259" key="3">
    <source>
        <dbReference type="SMART" id="SM01017"/>
    </source>
</evidence>
<dbReference type="InterPro" id="IPR011022">
    <property type="entry name" value="Arrestin_C-like"/>
</dbReference>
<dbReference type="InterPro" id="IPR014752">
    <property type="entry name" value="Arrestin-like_C"/>
</dbReference>
<evidence type="ECO:0000313" key="5">
    <source>
        <dbReference type="Proteomes" id="UP000008711"/>
    </source>
</evidence>
<evidence type="ECO:0000256" key="1">
    <source>
        <dbReference type="ARBA" id="ARBA00005298"/>
    </source>
</evidence>
<dbReference type="InterPro" id="IPR014756">
    <property type="entry name" value="Ig_E-set"/>
</dbReference>
<protein>
    <submittedName>
        <fullName evidence="4">GG24951</fullName>
    </submittedName>
</protein>
<dbReference type="OMA" id="YFAKIDY"/>
<accession>B3NYR5</accession>
<name>B3NYR5_DROER</name>
<dbReference type="InterPro" id="IPR011021">
    <property type="entry name" value="Arrestin-like_N"/>
</dbReference>
<evidence type="ECO:0000313" key="4">
    <source>
        <dbReference type="EMBL" id="EDV48178.1"/>
    </source>
</evidence>
<reference evidence="4 5" key="2">
    <citation type="journal article" date="2008" name="Bioinformatics">
        <title>Assembly reconciliation.</title>
        <authorList>
            <person name="Zimin A.V."/>
            <person name="Smith D.R."/>
            <person name="Sutton G."/>
            <person name="Yorke J.A."/>
        </authorList>
    </citation>
    <scope>NUCLEOTIDE SEQUENCE [LARGE SCALE GENOMIC DNA]</scope>
    <source>
        <strain evidence="4 5">TSC#14021-0224.01</strain>
    </source>
</reference>
<dbReference type="HOGENOM" id="CLU_683845_0_0_1"/>
<keyword evidence="2" id="KW-0716">Sensory transduction</keyword>
<evidence type="ECO:0000256" key="2">
    <source>
        <dbReference type="ARBA" id="ARBA00022606"/>
    </source>
</evidence>
<dbReference type="SUPFAM" id="SSF81296">
    <property type="entry name" value="E set domains"/>
    <property type="match status" value="2"/>
</dbReference>
<dbReference type="eggNOG" id="KOG3780">
    <property type="taxonomic scope" value="Eukaryota"/>
</dbReference>
<dbReference type="Pfam" id="PF00339">
    <property type="entry name" value="Arrestin_N"/>
    <property type="match status" value="1"/>
</dbReference>
<dbReference type="EMBL" id="CH954181">
    <property type="protein sequence ID" value="EDV48178.1"/>
    <property type="molecule type" value="Genomic_DNA"/>
</dbReference>
<dbReference type="Proteomes" id="UP000008711">
    <property type="component" value="Unassembled WGS sequence"/>
</dbReference>
<dbReference type="GO" id="GO:0005737">
    <property type="term" value="C:cytoplasm"/>
    <property type="evidence" value="ECO:0007669"/>
    <property type="project" value="TreeGrafter"/>
</dbReference>
<dbReference type="GO" id="GO:0015031">
    <property type="term" value="P:protein transport"/>
    <property type="evidence" value="ECO:0007669"/>
    <property type="project" value="TreeGrafter"/>
</dbReference>
<proteinExistence type="inferred from homology"/>
<dbReference type="PANTHER" id="PTHR11188">
    <property type="entry name" value="ARRESTIN DOMAIN CONTAINING PROTEIN"/>
    <property type="match status" value="1"/>
</dbReference>
<dbReference type="PANTHER" id="PTHR11188:SF167">
    <property type="entry name" value="ARRESTIN C-TERMINAL-LIKE DOMAIN-CONTAINING PROTEIN-RELATED"/>
    <property type="match status" value="1"/>
</dbReference>
<dbReference type="OrthoDB" id="7785529at2759"/>
<dbReference type="SMART" id="SM01017">
    <property type="entry name" value="Arrestin_C"/>
    <property type="match status" value="1"/>
</dbReference>
<reference evidence="4 5" key="1">
    <citation type="journal article" date="2007" name="Nature">
        <title>Evolution of genes and genomes on the Drosophila phylogeny.</title>
        <authorList>
            <consortium name="Drosophila 12 Genomes Consortium"/>
            <person name="Clark A.G."/>
            <person name="Eisen M.B."/>
            <person name="Smith D.R."/>
            <person name="Bergman C.M."/>
            <person name="Oliver B."/>
            <person name="Markow T.A."/>
            <person name="Kaufman T.C."/>
            <person name="Kellis M."/>
            <person name="Gelbart W."/>
            <person name="Iyer V.N."/>
            <person name="Pollard D.A."/>
            <person name="Sackton T.B."/>
            <person name="Larracuente A.M."/>
            <person name="Singh N.D."/>
            <person name="Abad J.P."/>
            <person name="Abt D.N."/>
            <person name="Adryan B."/>
            <person name="Aguade M."/>
            <person name="Akashi H."/>
            <person name="Anderson W.W."/>
            <person name="Aquadro C.F."/>
            <person name="Ardell D.H."/>
            <person name="Arguello R."/>
            <person name="Artieri C.G."/>
            <person name="Barbash D.A."/>
            <person name="Barker D."/>
            <person name="Barsanti P."/>
            <person name="Batterham P."/>
            <person name="Batzoglou S."/>
            <person name="Begun D."/>
            <person name="Bhutkar A."/>
            <person name="Blanco E."/>
            <person name="Bosak S.A."/>
            <person name="Bradley R.K."/>
            <person name="Brand A.D."/>
            <person name="Brent M.R."/>
            <person name="Brooks A.N."/>
            <person name="Brown R.H."/>
            <person name="Butlin R.K."/>
            <person name="Caggese C."/>
            <person name="Calvi B.R."/>
            <person name="Bernardo de Carvalho A."/>
            <person name="Caspi A."/>
            <person name="Castrezana S."/>
            <person name="Celniker S.E."/>
            <person name="Chang J.L."/>
            <person name="Chapple C."/>
            <person name="Chatterji S."/>
            <person name="Chinwalla A."/>
            <person name="Civetta A."/>
            <person name="Clifton S.W."/>
            <person name="Comeron J.M."/>
            <person name="Costello J.C."/>
            <person name="Coyne J.A."/>
            <person name="Daub J."/>
            <person name="David R.G."/>
            <person name="Delcher A.L."/>
            <person name="Delehaunty K."/>
            <person name="Do C.B."/>
            <person name="Ebling H."/>
            <person name="Edwards K."/>
            <person name="Eickbush T."/>
            <person name="Evans J.D."/>
            <person name="Filipski A."/>
            <person name="Findeiss S."/>
            <person name="Freyhult E."/>
            <person name="Fulton L."/>
            <person name="Fulton R."/>
            <person name="Garcia A.C."/>
            <person name="Gardiner A."/>
            <person name="Garfield D.A."/>
            <person name="Garvin B.E."/>
            <person name="Gibson G."/>
            <person name="Gilbert D."/>
            <person name="Gnerre S."/>
            <person name="Godfrey J."/>
            <person name="Good R."/>
            <person name="Gotea V."/>
            <person name="Gravely B."/>
            <person name="Greenberg A.J."/>
            <person name="Griffiths-Jones S."/>
            <person name="Gross S."/>
            <person name="Guigo R."/>
            <person name="Gustafson E.A."/>
            <person name="Haerty W."/>
            <person name="Hahn M.W."/>
            <person name="Halligan D.L."/>
            <person name="Halpern A.L."/>
            <person name="Halter G.M."/>
            <person name="Han M.V."/>
            <person name="Heger A."/>
            <person name="Hillier L."/>
            <person name="Hinrichs A.S."/>
            <person name="Holmes I."/>
            <person name="Hoskins R.A."/>
            <person name="Hubisz M.J."/>
            <person name="Hultmark D."/>
            <person name="Huntley M.A."/>
            <person name="Jaffe D.B."/>
            <person name="Jagadeeshan S."/>
            <person name="Jeck W.R."/>
            <person name="Johnson J."/>
            <person name="Jones C.D."/>
            <person name="Jordan W.C."/>
            <person name="Karpen G.H."/>
            <person name="Kataoka E."/>
            <person name="Keightley P.D."/>
            <person name="Kheradpour P."/>
            <person name="Kirkness E.F."/>
            <person name="Koerich L.B."/>
            <person name="Kristiansen K."/>
            <person name="Kudrna D."/>
            <person name="Kulathinal R.J."/>
            <person name="Kumar S."/>
            <person name="Kwok R."/>
            <person name="Lander E."/>
            <person name="Langley C.H."/>
            <person name="Lapoint R."/>
            <person name="Lazzaro B.P."/>
            <person name="Lee S.J."/>
            <person name="Levesque L."/>
            <person name="Li R."/>
            <person name="Lin C.F."/>
            <person name="Lin M.F."/>
            <person name="Lindblad-Toh K."/>
            <person name="Llopart A."/>
            <person name="Long M."/>
            <person name="Low L."/>
            <person name="Lozovsky E."/>
            <person name="Lu J."/>
            <person name="Luo M."/>
            <person name="Machado C.A."/>
            <person name="Makalowski W."/>
            <person name="Marzo M."/>
            <person name="Matsuda M."/>
            <person name="Matzkin L."/>
            <person name="McAllister B."/>
            <person name="McBride C.S."/>
            <person name="McKernan B."/>
            <person name="McKernan K."/>
            <person name="Mendez-Lago M."/>
            <person name="Minx P."/>
            <person name="Mollenhauer M.U."/>
            <person name="Montooth K."/>
            <person name="Mount S.M."/>
            <person name="Mu X."/>
            <person name="Myers E."/>
            <person name="Negre B."/>
            <person name="Newfeld S."/>
            <person name="Nielsen R."/>
            <person name="Noor M.A."/>
            <person name="O'Grady P."/>
            <person name="Pachter L."/>
            <person name="Papaceit M."/>
            <person name="Parisi M.J."/>
            <person name="Parisi M."/>
            <person name="Parts L."/>
            <person name="Pedersen J.S."/>
            <person name="Pesole G."/>
            <person name="Phillippy A.M."/>
            <person name="Ponting C.P."/>
            <person name="Pop M."/>
            <person name="Porcelli D."/>
            <person name="Powell J.R."/>
            <person name="Prohaska S."/>
            <person name="Pruitt K."/>
            <person name="Puig M."/>
            <person name="Quesneville H."/>
            <person name="Ram K.R."/>
            <person name="Rand D."/>
            <person name="Rasmussen M.D."/>
            <person name="Reed L.K."/>
            <person name="Reenan R."/>
            <person name="Reily A."/>
            <person name="Remington K.A."/>
            <person name="Rieger T.T."/>
            <person name="Ritchie M.G."/>
            <person name="Robin C."/>
            <person name="Rogers Y.H."/>
            <person name="Rohde C."/>
            <person name="Rozas J."/>
            <person name="Rubenfield M.J."/>
            <person name="Ruiz A."/>
            <person name="Russo S."/>
            <person name="Salzberg S.L."/>
            <person name="Sanchez-Gracia A."/>
            <person name="Saranga D.J."/>
            <person name="Sato H."/>
            <person name="Schaeffer S.W."/>
            <person name="Schatz M.C."/>
            <person name="Schlenke T."/>
            <person name="Schwartz R."/>
            <person name="Segarra C."/>
            <person name="Singh R.S."/>
            <person name="Sirot L."/>
            <person name="Sirota M."/>
            <person name="Sisneros N.B."/>
            <person name="Smith C.D."/>
            <person name="Smith T.F."/>
            <person name="Spieth J."/>
            <person name="Stage D.E."/>
            <person name="Stark A."/>
            <person name="Stephan W."/>
            <person name="Strausberg R.L."/>
            <person name="Strempel S."/>
            <person name="Sturgill D."/>
            <person name="Sutton G."/>
            <person name="Sutton G.G."/>
            <person name="Tao W."/>
            <person name="Teichmann S."/>
            <person name="Tobari Y.N."/>
            <person name="Tomimura Y."/>
            <person name="Tsolas J.M."/>
            <person name="Valente V.L."/>
            <person name="Venter E."/>
            <person name="Venter J.C."/>
            <person name="Vicario S."/>
            <person name="Vieira F.G."/>
            <person name="Vilella A.J."/>
            <person name="Villasante A."/>
            <person name="Walenz B."/>
            <person name="Wang J."/>
            <person name="Wasserman M."/>
            <person name="Watts T."/>
            <person name="Wilson D."/>
            <person name="Wilson R.K."/>
            <person name="Wing R.A."/>
            <person name="Wolfner M.F."/>
            <person name="Wong A."/>
            <person name="Wong G.K."/>
            <person name="Wu C.I."/>
            <person name="Wu G."/>
            <person name="Yamamoto D."/>
            <person name="Yang H.P."/>
            <person name="Yang S.P."/>
            <person name="Yorke J.A."/>
            <person name="Yoshida K."/>
            <person name="Zdobnov E."/>
            <person name="Zhang P."/>
            <person name="Zhang Y."/>
            <person name="Zimin A.V."/>
            <person name="Baldwin J."/>
            <person name="Abdouelleil A."/>
            <person name="Abdulkadir J."/>
            <person name="Abebe A."/>
            <person name="Abera B."/>
            <person name="Abreu J."/>
            <person name="Acer S.C."/>
            <person name="Aftuck L."/>
            <person name="Alexander A."/>
            <person name="An P."/>
            <person name="Anderson E."/>
            <person name="Anderson S."/>
            <person name="Arachi H."/>
            <person name="Azer M."/>
            <person name="Bachantsang P."/>
            <person name="Barry A."/>
            <person name="Bayul T."/>
            <person name="Berlin A."/>
            <person name="Bessette D."/>
            <person name="Bloom T."/>
            <person name="Blye J."/>
            <person name="Boguslavskiy L."/>
            <person name="Bonnet C."/>
            <person name="Boukhgalter B."/>
            <person name="Bourzgui I."/>
            <person name="Brown A."/>
            <person name="Cahill P."/>
            <person name="Channer S."/>
            <person name="Cheshatsang Y."/>
            <person name="Chuda L."/>
            <person name="Citroen M."/>
            <person name="Collymore A."/>
            <person name="Cooke P."/>
            <person name="Costello M."/>
            <person name="D'Aco K."/>
            <person name="Daza R."/>
            <person name="De Haan G."/>
            <person name="DeGray S."/>
            <person name="DeMaso C."/>
            <person name="Dhargay N."/>
            <person name="Dooley K."/>
            <person name="Dooley E."/>
            <person name="Doricent M."/>
            <person name="Dorje P."/>
            <person name="Dorjee K."/>
            <person name="Dupes A."/>
            <person name="Elong R."/>
            <person name="Falk J."/>
            <person name="Farina A."/>
            <person name="Faro S."/>
            <person name="Ferguson D."/>
            <person name="Fisher S."/>
            <person name="Foley C.D."/>
            <person name="Franke A."/>
            <person name="Friedrich D."/>
            <person name="Gadbois L."/>
            <person name="Gearin G."/>
            <person name="Gearin C.R."/>
            <person name="Giannoukos G."/>
            <person name="Goode T."/>
            <person name="Graham J."/>
            <person name="Grandbois E."/>
            <person name="Grewal S."/>
            <person name="Gyaltsen K."/>
            <person name="Hafez N."/>
            <person name="Hagos B."/>
            <person name="Hall J."/>
            <person name="Henson C."/>
            <person name="Hollinger A."/>
            <person name="Honan T."/>
            <person name="Huard M.D."/>
            <person name="Hughes L."/>
            <person name="Hurhula B."/>
            <person name="Husby M.E."/>
            <person name="Kamat A."/>
            <person name="Kanga B."/>
            <person name="Kashin S."/>
            <person name="Khazanovich D."/>
            <person name="Kisner P."/>
            <person name="Lance K."/>
            <person name="Lara M."/>
            <person name="Lee W."/>
            <person name="Lennon N."/>
            <person name="Letendre F."/>
            <person name="LeVine R."/>
            <person name="Lipovsky A."/>
            <person name="Liu X."/>
            <person name="Liu J."/>
            <person name="Liu S."/>
            <person name="Lokyitsang T."/>
            <person name="Lokyitsang Y."/>
            <person name="Lubonja R."/>
            <person name="Lui A."/>
            <person name="MacDonald P."/>
            <person name="Magnisalis V."/>
            <person name="Maru K."/>
            <person name="Matthews C."/>
            <person name="McCusker W."/>
            <person name="McDonough S."/>
            <person name="Mehta T."/>
            <person name="Meldrim J."/>
            <person name="Meneus L."/>
            <person name="Mihai O."/>
            <person name="Mihalev A."/>
            <person name="Mihova T."/>
            <person name="Mittelman R."/>
            <person name="Mlenga V."/>
            <person name="Montmayeur A."/>
            <person name="Mulrain L."/>
            <person name="Navidi A."/>
            <person name="Naylor J."/>
            <person name="Negash T."/>
            <person name="Nguyen T."/>
            <person name="Nguyen N."/>
            <person name="Nicol R."/>
            <person name="Norbu C."/>
            <person name="Norbu N."/>
            <person name="Novod N."/>
            <person name="O'Neill B."/>
            <person name="Osman S."/>
            <person name="Markiewicz E."/>
            <person name="Oyono O.L."/>
            <person name="Patti C."/>
            <person name="Phunkhang P."/>
            <person name="Pierre F."/>
            <person name="Priest M."/>
            <person name="Raghuraman S."/>
            <person name="Rege F."/>
            <person name="Reyes R."/>
            <person name="Rise C."/>
            <person name="Rogov P."/>
            <person name="Ross K."/>
            <person name="Ryan E."/>
            <person name="Settipalli S."/>
            <person name="Shea T."/>
            <person name="Sherpa N."/>
            <person name="Shi L."/>
            <person name="Shih D."/>
            <person name="Sparrow T."/>
            <person name="Spaulding J."/>
            <person name="Stalker J."/>
            <person name="Stange-Thomann N."/>
            <person name="Stavropoulos S."/>
            <person name="Stone C."/>
            <person name="Strader C."/>
            <person name="Tesfaye S."/>
            <person name="Thomson T."/>
            <person name="Thoulutsang Y."/>
            <person name="Thoulutsang D."/>
            <person name="Topham K."/>
            <person name="Topping I."/>
            <person name="Tsamla T."/>
            <person name="Vassiliev H."/>
            <person name="Vo A."/>
            <person name="Wangchuk T."/>
            <person name="Wangdi T."/>
            <person name="Weiand M."/>
            <person name="Wilkinson J."/>
            <person name="Wilson A."/>
            <person name="Yadav S."/>
            <person name="Young G."/>
            <person name="Yu Q."/>
            <person name="Zembek L."/>
            <person name="Zhong D."/>
            <person name="Zimmer A."/>
            <person name="Zwirko Z."/>
            <person name="Jaffe D.B."/>
            <person name="Alvarez P."/>
            <person name="Brockman W."/>
            <person name="Butler J."/>
            <person name="Chin C."/>
            <person name="Gnerre S."/>
            <person name="Grabherr M."/>
            <person name="Kleber M."/>
            <person name="Mauceli E."/>
            <person name="MacCallum I."/>
        </authorList>
    </citation>
    <scope>NUCLEOTIDE SEQUENCE [LARGE SCALE GENOMIC DNA]</scope>
    <source>
        <strain evidence="4 5">TSC#14021-0224.01</strain>
    </source>
</reference>
<dbReference type="InterPro" id="IPR050357">
    <property type="entry name" value="Arrestin_domain-protein"/>
</dbReference>
<sequence length="414" mass="46973">MSHRCEIQLDNPRGAYRAGDTVNGHVYLTLSERTLIKGKLEPICLEANGYASTAWQQPQKQRNPKKNESQVVAQSLDFDYRVDFFAKIDYFVGSEAAQPQIMEAGTYNYGFHVKLPKNCPGNFEGAHGHIRYTLQVLIHSSADRPQQVLHVRQLQIYPQNSLSQETRSCEVQTYEQTPRLKFWTKPLHLQIQIPRQGYSPGAGISVHVTLHNPEKLPLREAVYSLVQISTYIAHLRNKPKRMESKVERQTVLSSRHELHNLPRAELQSFQHLHMLQVPQTAATLSVAGCACLQLNYEVEVLVTTQQEKRFIAARMPVIIGNVTPPCPGKLLMQEPMEATAPEPTPPVEAAPNLVASYSVSTTSLASNFREAEFMVATNLNKTNKHYLSGEQLDFRPRYVYYEMDQTPSEEVKSY</sequence>
<feature type="domain" description="Arrestin C-terminal-like" evidence="3">
    <location>
        <begin position="183"/>
        <end position="324"/>
    </location>
</feature>
<gene>
    <name evidence="4" type="primary">Dere\GG24951</name>
    <name evidence="4" type="ORF">Dere_GG24951</name>
</gene>
<comment type="similarity">
    <text evidence="1">Belongs to the arrestin family.</text>
</comment>